<proteinExistence type="predicted"/>
<evidence type="ECO:0000313" key="2">
    <source>
        <dbReference type="Proteomes" id="UP000216961"/>
    </source>
</evidence>
<dbReference type="RefSeq" id="WP_095329130.1">
    <property type="nucleotide sequence ID" value="NZ_CP026031.1"/>
</dbReference>
<accession>A0A268FGD3</accession>
<name>A0A268FGD3_NIACI</name>
<dbReference type="AlphaFoldDB" id="A0A268FGD3"/>
<dbReference type="Proteomes" id="UP000216961">
    <property type="component" value="Unassembled WGS sequence"/>
</dbReference>
<dbReference type="EMBL" id="NPBQ01000029">
    <property type="protein sequence ID" value="PAD84435.1"/>
    <property type="molecule type" value="Genomic_DNA"/>
</dbReference>
<comment type="caution">
    <text evidence="1">The sequence shown here is derived from an EMBL/GenBank/DDBJ whole genome shotgun (WGS) entry which is preliminary data.</text>
</comment>
<reference evidence="1 2" key="1">
    <citation type="submission" date="2017-07" db="EMBL/GenBank/DDBJ databases">
        <title>Isolation and whole genome analysis of endospore-forming bacteria from heroin.</title>
        <authorList>
            <person name="Kalinowski J."/>
            <person name="Ahrens B."/>
            <person name="Al-Dilaimi A."/>
            <person name="Winkler A."/>
            <person name="Wibberg D."/>
            <person name="Schleenbecker U."/>
            <person name="Ruckert C."/>
            <person name="Wolfel R."/>
            <person name="Grass G."/>
        </authorList>
    </citation>
    <scope>NUCLEOTIDE SEQUENCE [LARGE SCALE GENOMIC DNA]</scope>
    <source>
        <strain evidence="1 2">7521-2</strain>
    </source>
</reference>
<evidence type="ECO:0000313" key="1">
    <source>
        <dbReference type="EMBL" id="PAD84435.1"/>
    </source>
</evidence>
<protein>
    <submittedName>
        <fullName evidence="1">Uncharacterized protein</fullName>
    </submittedName>
</protein>
<sequence length="145" mass="16080">MNRKLERNLVRIVGVWQIVDGLITILLYGTVKKVEGAKLVEDSAFVYIKAMESYVGSIYIFIGMFGALLIGLGLINLVCAKKYMIDDQVHVKVAVWLFVCGALSYIIMDIISLVLCMSAGILVLAKNKSIRKINRTINKRVGGIN</sequence>
<gene>
    <name evidence="1" type="ORF">CHH57_04615</name>
</gene>
<organism evidence="1 2">
    <name type="scientific">Niallia circulans</name>
    <name type="common">Bacillus circulans</name>
    <dbReference type="NCBI Taxonomy" id="1397"/>
    <lineage>
        <taxon>Bacteria</taxon>
        <taxon>Bacillati</taxon>
        <taxon>Bacillota</taxon>
        <taxon>Bacilli</taxon>
        <taxon>Bacillales</taxon>
        <taxon>Bacillaceae</taxon>
        <taxon>Niallia</taxon>
    </lineage>
</organism>
<dbReference type="KEGG" id="bcir:C2I06_03180"/>